<name>A0ACC2VR24_9TREE</name>
<comment type="caution">
    <text evidence="1">The sequence shown here is derived from an EMBL/GenBank/DDBJ whole genome shotgun (WGS) entry which is preliminary data.</text>
</comment>
<proteinExistence type="predicted"/>
<accession>A0ACC2VR24</accession>
<gene>
    <name evidence="1" type="ORF">QFC21_003198</name>
</gene>
<keyword evidence="2" id="KW-1185">Reference proteome</keyword>
<sequence length="374" mass="42244">MPTGASATRSKAGRKRISNTIKPKRVSFSSSISTAASSSSSIPVRNNKAPKYIDSWWYWLLAFALPHGFFGALEIIETFDTYFYLKTVYNPAEPPTEKKDTWIDPFNVFIYIACELLLPLEPFGGFGHAKTPTFWGEKLSRNKVISKIVTYATGKDYDSKSISSHKQTMVKNLLLRYNDPKAEQFAREQAARALQQLVGITPLERFFKSYLEVEPNVDDVPSGKTGPTARELELHRSATLFVRKHKDLPPVQYREKSCQNRSVLALDPLLAFFLGLNGESSATISFQNYFAVDQPLPFGQTTSTFGREWWNRYIMIDTAEQKVEYAKGWWKNREAHGVGHEDNHGFCLTDDEPPESDGGQFKQRSASTGQHSSA</sequence>
<evidence type="ECO:0000313" key="1">
    <source>
        <dbReference type="EMBL" id="KAJ9101858.1"/>
    </source>
</evidence>
<dbReference type="Proteomes" id="UP001227268">
    <property type="component" value="Unassembled WGS sequence"/>
</dbReference>
<protein>
    <submittedName>
        <fullName evidence="1">Uncharacterized protein</fullName>
    </submittedName>
</protein>
<organism evidence="1 2">
    <name type="scientific">Naganishia friedmannii</name>
    <dbReference type="NCBI Taxonomy" id="89922"/>
    <lineage>
        <taxon>Eukaryota</taxon>
        <taxon>Fungi</taxon>
        <taxon>Dikarya</taxon>
        <taxon>Basidiomycota</taxon>
        <taxon>Agaricomycotina</taxon>
        <taxon>Tremellomycetes</taxon>
        <taxon>Filobasidiales</taxon>
        <taxon>Filobasidiaceae</taxon>
        <taxon>Naganishia</taxon>
    </lineage>
</organism>
<evidence type="ECO:0000313" key="2">
    <source>
        <dbReference type="Proteomes" id="UP001227268"/>
    </source>
</evidence>
<reference evidence="1" key="1">
    <citation type="submission" date="2023-04" db="EMBL/GenBank/DDBJ databases">
        <title>Draft Genome sequencing of Naganishia species isolated from polar environments using Oxford Nanopore Technology.</title>
        <authorList>
            <person name="Leo P."/>
            <person name="Venkateswaran K."/>
        </authorList>
    </citation>
    <scope>NUCLEOTIDE SEQUENCE</scope>
    <source>
        <strain evidence="1">MNA-CCFEE 5423</strain>
    </source>
</reference>
<dbReference type="EMBL" id="JASBWT010000009">
    <property type="protein sequence ID" value="KAJ9101858.1"/>
    <property type="molecule type" value="Genomic_DNA"/>
</dbReference>